<organism evidence="7 8">
    <name type="scientific">Mytilus coruscus</name>
    <name type="common">Sea mussel</name>
    <dbReference type="NCBI Taxonomy" id="42192"/>
    <lineage>
        <taxon>Eukaryota</taxon>
        <taxon>Metazoa</taxon>
        <taxon>Spiralia</taxon>
        <taxon>Lophotrochozoa</taxon>
        <taxon>Mollusca</taxon>
        <taxon>Bivalvia</taxon>
        <taxon>Autobranchia</taxon>
        <taxon>Pteriomorphia</taxon>
        <taxon>Mytilida</taxon>
        <taxon>Mytiloidea</taxon>
        <taxon>Mytilidae</taxon>
        <taxon>Mytilinae</taxon>
        <taxon>Mytilus</taxon>
    </lineage>
</organism>
<feature type="transmembrane region" description="Helical" evidence="5">
    <location>
        <begin position="396"/>
        <end position="415"/>
    </location>
</feature>
<accession>A0A6J8CIM0</accession>
<evidence type="ECO:0000256" key="2">
    <source>
        <dbReference type="ARBA" id="ARBA00022692"/>
    </source>
</evidence>
<evidence type="ECO:0000259" key="6">
    <source>
        <dbReference type="PROSITE" id="PS50801"/>
    </source>
</evidence>
<keyword evidence="8" id="KW-1185">Reference proteome</keyword>
<keyword evidence="4 5" id="KW-0472">Membrane</keyword>
<evidence type="ECO:0000313" key="8">
    <source>
        <dbReference type="Proteomes" id="UP000507470"/>
    </source>
</evidence>
<keyword evidence="3 5" id="KW-1133">Transmembrane helix</keyword>
<comment type="subcellular location">
    <subcellularLocation>
        <location evidence="1">Membrane</location>
        <topology evidence="1">Multi-pass membrane protein</topology>
    </subcellularLocation>
</comment>
<dbReference type="PANTHER" id="PTHR11814">
    <property type="entry name" value="SULFATE TRANSPORTER"/>
    <property type="match status" value="1"/>
</dbReference>
<dbReference type="Pfam" id="PF01740">
    <property type="entry name" value="STAS"/>
    <property type="match status" value="1"/>
</dbReference>
<keyword evidence="2 5" id="KW-0812">Transmembrane</keyword>
<feature type="transmembrane region" description="Helical" evidence="5">
    <location>
        <begin position="495"/>
        <end position="514"/>
    </location>
</feature>
<name>A0A6J8CIM0_MYTCO</name>
<reference evidence="7 8" key="1">
    <citation type="submission" date="2020-06" db="EMBL/GenBank/DDBJ databases">
        <authorList>
            <person name="Li R."/>
            <person name="Bekaert M."/>
        </authorList>
    </citation>
    <scope>NUCLEOTIDE SEQUENCE [LARGE SCALE GENOMIC DNA]</scope>
    <source>
        <strain evidence="8">wild</strain>
    </source>
</reference>
<feature type="transmembrane region" description="Helical" evidence="5">
    <location>
        <begin position="132"/>
        <end position="152"/>
    </location>
</feature>
<dbReference type="NCBIfam" id="TIGR00815">
    <property type="entry name" value="sulP"/>
    <property type="match status" value="1"/>
</dbReference>
<feature type="transmembrane region" description="Helical" evidence="5">
    <location>
        <begin position="526"/>
        <end position="558"/>
    </location>
</feature>
<dbReference type="InterPro" id="IPR002645">
    <property type="entry name" value="STAS_dom"/>
</dbReference>
<dbReference type="SUPFAM" id="SSF52091">
    <property type="entry name" value="SpoIIaa-like"/>
    <property type="match status" value="1"/>
</dbReference>
<evidence type="ECO:0000256" key="3">
    <source>
        <dbReference type="ARBA" id="ARBA00022989"/>
    </source>
</evidence>
<dbReference type="InterPro" id="IPR036513">
    <property type="entry name" value="STAS_dom_sf"/>
</dbReference>
<gene>
    <name evidence="7" type="ORF">MCOR_29798</name>
</gene>
<feature type="transmembrane region" description="Helical" evidence="5">
    <location>
        <begin position="468"/>
        <end position="489"/>
    </location>
</feature>
<evidence type="ECO:0000256" key="4">
    <source>
        <dbReference type="ARBA" id="ARBA00023136"/>
    </source>
</evidence>
<protein>
    <submittedName>
        <fullName evidence="7">SLC26A5</fullName>
    </submittedName>
</protein>
<feature type="transmembrane region" description="Helical" evidence="5">
    <location>
        <begin position="315"/>
        <end position="333"/>
    </location>
</feature>
<dbReference type="PROSITE" id="PS50801">
    <property type="entry name" value="STAS"/>
    <property type="match status" value="1"/>
</dbReference>
<dbReference type="Pfam" id="PF00916">
    <property type="entry name" value="Sulfate_transp"/>
    <property type="match status" value="1"/>
</dbReference>
<evidence type="ECO:0000256" key="5">
    <source>
        <dbReference type="SAM" id="Phobius"/>
    </source>
</evidence>
<feature type="transmembrane region" description="Helical" evidence="5">
    <location>
        <begin position="238"/>
        <end position="263"/>
    </location>
</feature>
<dbReference type="Proteomes" id="UP000507470">
    <property type="component" value="Unassembled WGS sequence"/>
</dbReference>
<dbReference type="CDD" id="cd07042">
    <property type="entry name" value="STAS_SulP_like_sulfate_transporter"/>
    <property type="match status" value="1"/>
</dbReference>
<feature type="domain" description="STAS" evidence="6">
    <location>
        <begin position="582"/>
        <end position="835"/>
    </location>
</feature>
<evidence type="ECO:0000256" key="1">
    <source>
        <dbReference type="ARBA" id="ARBA00004141"/>
    </source>
</evidence>
<feature type="transmembrane region" description="Helical" evidence="5">
    <location>
        <begin position="345"/>
        <end position="365"/>
    </location>
</feature>
<proteinExistence type="predicted"/>
<dbReference type="InterPro" id="IPR001902">
    <property type="entry name" value="SLC26A/SulP_fam"/>
</dbReference>
<evidence type="ECO:0000313" key="7">
    <source>
        <dbReference type="EMBL" id="CAC5395102.1"/>
    </source>
</evidence>
<sequence length="864" mass="96286">MRPILHTDCKDLSRFFILIKVSENREKMSRSMSVVDGMAVAPGGGIGSTKGRRFSAPSGAFGEESTIFVKRQPFTQVAFDEIHLKEDQDDDTSLATTLKNNIFCSKKRLWKIVSTYLPIIKVLRYYNIKESIVTDIMSGITIGILHIPQALAFGLLTSVKVENGLYTSVWPVLLYVIFGTSAHVSMGTSAVICIVTASVVDRQAENFKAMYEFNNATTNFTTWEDIPEFMDYKENISLCVAMLSGLILLFMGFLRLGFITAYLSESFFNAFTSGAAVHIATSQLPALLGINVKRFGGAFKIIYTYQEIFSNITSLSWQTPVVALVSIAILLFFKEFINEKFKHKLPIPIPVELLVVILATVISYVGNLAEEVAVVGEIPGTIPPPIIPDLTGFQDYFVDCFVLAILIFANTIAMAKICAKKHNYEIDDSQELIAYGMCNFASSFLKCFPSAVAPPRSMIASNMNTKSTLAGIFVTILMLLVIMAMSVLFEPLPKAALAAIIVVALKGLFIQMADCRKFWRINKFDFVIWLFTIFSVVFLDIDFGLGIGVIVSLITVVFQTQFSRGFRVGRTMKESAFVEHKRYKDSIESNGVKIFRFQSNLYFANAEIFRNTLYKSTVNPRKLLKFLKKQEKNQEREEKRMKKLGIEPPKKDLNALSEVSIIPITSDGRKMSKTSETGVATNGNVKKSSSQLALVTGDNPAFAMDEVNLQNNGVQKQTNVTLKRPLSIASNLTSLCDDDDEVDPEDGEEFVTDDKIRRMRRTHHIIIDCSTVNYMDSSGANVLGHISSEYEHVNIKLFLAGVAASVRDTMEHAGTYEKIPQHHIFLELHDAVAVARSKAVGPLPPFLEDFTYDEAAEESYVTNM</sequence>
<dbReference type="InterPro" id="IPR011547">
    <property type="entry name" value="SLC26A/SulP_dom"/>
</dbReference>
<dbReference type="OrthoDB" id="288203at2759"/>
<dbReference type="GO" id="GO:0055085">
    <property type="term" value="P:transmembrane transport"/>
    <property type="evidence" value="ECO:0007669"/>
    <property type="project" value="InterPro"/>
</dbReference>
<dbReference type="AlphaFoldDB" id="A0A6J8CIM0"/>
<feature type="transmembrane region" description="Helical" evidence="5">
    <location>
        <begin position="172"/>
        <end position="200"/>
    </location>
</feature>
<dbReference type="GO" id="GO:0016020">
    <property type="term" value="C:membrane"/>
    <property type="evidence" value="ECO:0007669"/>
    <property type="project" value="UniProtKB-SubCell"/>
</dbReference>
<dbReference type="Gene3D" id="3.30.750.24">
    <property type="entry name" value="STAS domain"/>
    <property type="match status" value="1"/>
</dbReference>
<dbReference type="EMBL" id="CACVKT020005429">
    <property type="protein sequence ID" value="CAC5395102.1"/>
    <property type="molecule type" value="Genomic_DNA"/>
</dbReference>